<keyword evidence="2" id="KW-0472">Membrane</keyword>
<organism evidence="3 4">
    <name type="scientific">Zopfia rhizophila CBS 207.26</name>
    <dbReference type="NCBI Taxonomy" id="1314779"/>
    <lineage>
        <taxon>Eukaryota</taxon>
        <taxon>Fungi</taxon>
        <taxon>Dikarya</taxon>
        <taxon>Ascomycota</taxon>
        <taxon>Pezizomycotina</taxon>
        <taxon>Dothideomycetes</taxon>
        <taxon>Dothideomycetes incertae sedis</taxon>
        <taxon>Zopfiaceae</taxon>
        <taxon>Zopfia</taxon>
    </lineage>
</organism>
<feature type="compositionally biased region" description="Pro residues" evidence="1">
    <location>
        <begin position="8"/>
        <end position="18"/>
    </location>
</feature>
<feature type="transmembrane region" description="Helical" evidence="2">
    <location>
        <begin position="237"/>
        <end position="256"/>
    </location>
</feature>
<dbReference type="EMBL" id="ML994613">
    <property type="protein sequence ID" value="KAF2193498.1"/>
    <property type="molecule type" value="Genomic_DNA"/>
</dbReference>
<dbReference type="Gene3D" id="2.60.120.10">
    <property type="entry name" value="Jelly Rolls"/>
    <property type="match status" value="1"/>
</dbReference>
<gene>
    <name evidence="3" type="ORF">K469DRAFT_712260</name>
</gene>
<accession>A0A6A6ERZ6</accession>
<keyword evidence="4" id="KW-1185">Reference proteome</keyword>
<name>A0A6A6ERZ6_9PEZI</name>
<evidence type="ECO:0000313" key="4">
    <source>
        <dbReference type="Proteomes" id="UP000800200"/>
    </source>
</evidence>
<evidence type="ECO:0000256" key="1">
    <source>
        <dbReference type="SAM" id="MobiDB-lite"/>
    </source>
</evidence>
<dbReference type="OrthoDB" id="504210at2759"/>
<keyword evidence="2" id="KW-1133">Transmembrane helix</keyword>
<evidence type="ECO:0000256" key="2">
    <source>
        <dbReference type="SAM" id="Phobius"/>
    </source>
</evidence>
<reference evidence="3" key="1">
    <citation type="journal article" date="2020" name="Stud. Mycol.">
        <title>101 Dothideomycetes genomes: a test case for predicting lifestyles and emergence of pathogens.</title>
        <authorList>
            <person name="Haridas S."/>
            <person name="Albert R."/>
            <person name="Binder M."/>
            <person name="Bloem J."/>
            <person name="Labutti K."/>
            <person name="Salamov A."/>
            <person name="Andreopoulos B."/>
            <person name="Baker S."/>
            <person name="Barry K."/>
            <person name="Bills G."/>
            <person name="Bluhm B."/>
            <person name="Cannon C."/>
            <person name="Castanera R."/>
            <person name="Culley D."/>
            <person name="Daum C."/>
            <person name="Ezra D."/>
            <person name="Gonzalez J."/>
            <person name="Henrissat B."/>
            <person name="Kuo A."/>
            <person name="Liang C."/>
            <person name="Lipzen A."/>
            <person name="Lutzoni F."/>
            <person name="Magnuson J."/>
            <person name="Mondo S."/>
            <person name="Nolan M."/>
            <person name="Ohm R."/>
            <person name="Pangilinan J."/>
            <person name="Park H.-J."/>
            <person name="Ramirez L."/>
            <person name="Alfaro M."/>
            <person name="Sun H."/>
            <person name="Tritt A."/>
            <person name="Yoshinaga Y."/>
            <person name="Zwiers L.-H."/>
            <person name="Turgeon B."/>
            <person name="Goodwin S."/>
            <person name="Spatafora J."/>
            <person name="Crous P."/>
            <person name="Grigoriev I."/>
        </authorList>
    </citation>
    <scope>NUCLEOTIDE SEQUENCE</scope>
    <source>
        <strain evidence="3">CBS 207.26</strain>
    </source>
</reference>
<protein>
    <submittedName>
        <fullName evidence="3">Uncharacterized protein</fullName>
    </submittedName>
</protein>
<proteinExistence type="predicted"/>
<dbReference type="InterPro" id="IPR011051">
    <property type="entry name" value="RmlC_Cupin_sf"/>
</dbReference>
<evidence type="ECO:0000313" key="3">
    <source>
        <dbReference type="EMBL" id="KAF2193498.1"/>
    </source>
</evidence>
<dbReference type="SUPFAM" id="SSF51182">
    <property type="entry name" value="RmlC-like cupins"/>
    <property type="match status" value="1"/>
</dbReference>
<dbReference type="AlphaFoldDB" id="A0A6A6ERZ6"/>
<sequence>MRTQWRRPPLPTPKPLDPLPEGTQTILREGDSAVAYHIPITPLTHTTTISIPKDSTWTSGLHWHTTHTEYLRLLHGSIYLRLNNEVKILSAGDAEEGGDVTVRVDKGVRHNWGRAQQHLQRVELGVPLHRMKPSPRELDEEVVVEEWTEPRDGEKALFFWNLNNLLLYPDKAPDPRPGRVLRRALGKWWMSLQLFIIFLELDNLPVLLDLGSFFGEQFEGQEWIQGIGMWFAHVGEWALTGFVLLFAGFVGRLVGLQAVSEGRTPKELWEDWVGIKEAKKVK</sequence>
<dbReference type="InterPro" id="IPR014710">
    <property type="entry name" value="RmlC-like_jellyroll"/>
</dbReference>
<feature type="region of interest" description="Disordered" evidence="1">
    <location>
        <begin position="1"/>
        <end position="20"/>
    </location>
</feature>
<keyword evidence="2" id="KW-0812">Transmembrane</keyword>
<dbReference type="Proteomes" id="UP000800200">
    <property type="component" value="Unassembled WGS sequence"/>
</dbReference>